<dbReference type="AlphaFoldDB" id="A0A1G9T674"/>
<dbReference type="EMBL" id="FNFO01000013">
    <property type="protein sequence ID" value="SDM43229.1"/>
    <property type="molecule type" value="Genomic_DNA"/>
</dbReference>
<protein>
    <submittedName>
        <fullName evidence="1">Uncharacterized protein</fullName>
    </submittedName>
</protein>
<proteinExistence type="predicted"/>
<keyword evidence="2" id="KW-1185">Reference proteome</keyword>
<gene>
    <name evidence="1" type="ORF">SAMN05421823_113100</name>
</gene>
<reference evidence="1 2" key="1">
    <citation type="submission" date="2016-10" db="EMBL/GenBank/DDBJ databases">
        <authorList>
            <person name="de Groot N.N."/>
        </authorList>
    </citation>
    <scope>NUCLEOTIDE SEQUENCE [LARGE SCALE GENOMIC DNA]</scope>
    <source>
        <strain evidence="1 2">DSM 25186</strain>
    </source>
</reference>
<name>A0A1G9T674_9BACT</name>
<organism evidence="1 2">
    <name type="scientific">Catalinimonas alkaloidigena</name>
    <dbReference type="NCBI Taxonomy" id="1075417"/>
    <lineage>
        <taxon>Bacteria</taxon>
        <taxon>Pseudomonadati</taxon>
        <taxon>Bacteroidota</taxon>
        <taxon>Cytophagia</taxon>
        <taxon>Cytophagales</taxon>
        <taxon>Catalimonadaceae</taxon>
        <taxon>Catalinimonas</taxon>
    </lineage>
</organism>
<evidence type="ECO:0000313" key="1">
    <source>
        <dbReference type="EMBL" id="SDM43229.1"/>
    </source>
</evidence>
<dbReference type="STRING" id="1075417.SAMN05421823_113100"/>
<accession>A0A1G9T674</accession>
<sequence length="487" mass="52001">MAAPGGAHATGQACAHAATVLGSETFTPGAPAHVEATVQAMAPAPPQRVLYSAQRCLGNPSSAIVQASVRRGVRPPLRAGPPSLLHRISPGIVTTTAVAQAQSDVFNPLQALETSIGEAVPFSQATLEDVFVPSEDWTTSYYAVQSLPCPSWTLGLDSPLRPSATRTRAQNQAEASSDFLPIFLTVDPAHNPDRAAVEDATRPCADAQSRPLHQVREALKTSNARPENQRRKRTAYALNTSQMHTPGSGVTSSHAKKAEGMLSTHLVLFPETWSIRAQIDRPHLPTALPENASHTSALLIASNPSVCAPDLRCITEQPTQGAIDSYDPVEITPRSLQRPNLRKVQSGTVALAAVSASPGESCSGTLGSHFGRVTTVPVAASRHRTGPTLTLATAQDCAGSSPFFLRRIRKTDSYSLADSRYTYPLVLQRQRTFAFRHTTTGGPMALSLRYGLLLQSGASRHPQAVTFALRCHETSLPTVHVDHRTVV</sequence>
<evidence type="ECO:0000313" key="2">
    <source>
        <dbReference type="Proteomes" id="UP000198510"/>
    </source>
</evidence>
<dbReference type="Proteomes" id="UP000198510">
    <property type="component" value="Unassembled WGS sequence"/>
</dbReference>